<dbReference type="FunFam" id="3.30.1490.100:FF:000004">
    <property type="entry name" value="DNA polymerase IV"/>
    <property type="match status" value="1"/>
</dbReference>
<dbReference type="Pfam" id="PF00817">
    <property type="entry name" value="IMS"/>
    <property type="match status" value="1"/>
</dbReference>
<dbReference type="GO" id="GO:0006281">
    <property type="term" value="P:DNA repair"/>
    <property type="evidence" value="ECO:0007669"/>
    <property type="project" value="UniProtKB-KW"/>
</dbReference>
<dbReference type="PANTHER" id="PTHR11076">
    <property type="entry name" value="DNA REPAIR POLYMERASE UMUC / TRANSFERASE FAMILY MEMBER"/>
    <property type="match status" value="1"/>
</dbReference>
<dbReference type="Gene3D" id="1.10.150.20">
    <property type="entry name" value="5' to 3' exonuclease, C-terminal subdomain"/>
    <property type="match status" value="1"/>
</dbReference>
<organism evidence="13">
    <name type="scientific">freshwater metagenome</name>
    <dbReference type="NCBI Taxonomy" id="449393"/>
    <lineage>
        <taxon>unclassified sequences</taxon>
        <taxon>metagenomes</taxon>
        <taxon>ecological metagenomes</taxon>
    </lineage>
</organism>
<evidence type="ECO:0000259" key="12">
    <source>
        <dbReference type="PROSITE" id="PS50173"/>
    </source>
</evidence>
<gene>
    <name evidence="13" type="ORF">UFOPK1740_00765</name>
</gene>
<evidence type="ECO:0000256" key="6">
    <source>
        <dbReference type="ARBA" id="ARBA00022723"/>
    </source>
</evidence>
<evidence type="ECO:0000256" key="7">
    <source>
        <dbReference type="ARBA" id="ARBA00022763"/>
    </source>
</evidence>
<sequence>MTHRQILKLPHIELSGDDSNSNILHVDMDAFFASVELKDRPELKGTPVIVGHSGGRGVVTSATYEARKFGIHAAMSMSEALRKCPGATVIEPSHEKYEEVSNRLQDIYYSMTPLVEPLSVDEAFLDVAGSRKLLGTPTEIGQKLREKVFAQENITCSVGIAPTKFIAKLASTRAKPDGLIVVSPAEVIDFLHPLPVGALWGVGGKTEEVLARLGLFKVSDIANLPLDTLRRALGDGLAEHLHELSWGRDERSVEPYEPEKSIGNEETFSKDLDEAADILKEILRLSEKVAGRLRAAELMGRTIVLKVRFANFSTITRSKTILDPTDVAKDIYGLAKSLFESLKLDRVRVRLVGVRVEKLEEAQNATRQLQLGESEKGWREIDQASDKASARFGDDAVKPARLID</sequence>
<dbReference type="GO" id="GO:0005829">
    <property type="term" value="C:cytosol"/>
    <property type="evidence" value="ECO:0007669"/>
    <property type="project" value="TreeGrafter"/>
</dbReference>
<dbReference type="SUPFAM" id="SSF100879">
    <property type="entry name" value="Lesion bypass DNA polymerase (Y-family), little finger domain"/>
    <property type="match status" value="1"/>
</dbReference>
<evidence type="ECO:0000256" key="4">
    <source>
        <dbReference type="ARBA" id="ARBA00022695"/>
    </source>
</evidence>
<keyword evidence="9" id="KW-0239">DNA-directed DNA polymerase</keyword>
<dbReference type="Pfam" id="PF11798">
    <property type="entry name" value="IMS_HHH"/>
    <property type="match status" value="1"/>
</dbReference>
<evidence type="ECO:0000256" key="3">
    <source>
        <dbReference type="ARBA" id="ARBA00022679"/>
    </source>
</evidence>
<dbReference type="InterPro" id="IPR036775">
    <property type="entry name" value="DNA_pol_Y-fam_lit_finger_sf"/>
</dbReference>
<evidence type="ECO:0000256" key="8">
    <source>
        <dbReference type="ARBA" id="ARBA00022842"/>
    </source>
</evidence>
<comment type="similarity">
    <text evidence="1">Belongs to the DNA polymerase type-Y family.</text>
</comment>
<dbReference type="Gene3D" id="3.30.70.270">
    <property type="match status" value="1"/>
</dbReference>
<dbReference type="Gene3D" id="3.30.1490.100">
    <property type="entry name" value="DNA polymerase, Y-family, little finger domain"/>
    <property type="match status" value="1"/>
</dbReference>
<dbReference type="AlphaFoldDB" id="A0A6J6EVY8"/>
<dbReference type="GO" id="GO:0006260">
    <property type="term" value="P:DNA replication"/>
    <property type="evidence" value="ECO:0007669"/>
    <property type="project" value="UniProtKB-KW"/>
</dbReference>
<keyword evidence="3" id="KW-0808">Transferase</keyword>
<keyword evidence="4" id="KW-0548">Nucleotidyltransferase</keyword>
<dbReference type="InterPro" id="IPR001126">
    <property type="entry name" value="UmuC"/>
</dbReference>
<protein>
    <recommendedName>
        <fullName evidence="2">DNA-directed DNA polymerase</fullName>
        <ecNumber evidence="2">2.7.7.7</ecNumber>
    </recommendedName>
</protein>
<feature type="domain" description="UmuC" evidence="12">
    <location>
        <begin position="23"/>
        <end position="203"/>
    </location>
</feature>
<dbReference type="PANTHER" id="PTHR11076:SF33">
    <property type="entry name" value="DNA POLYMERASE KAPPA"/>
    <property type="match status" value="1"/>
</dbReference>
<keyword evidence="10" id="KW-0234">DNA repair</keyword>
<dbReference type="NCBIfam" id="NF003015">
    <property type="entry name" value="PRK03858.1"/>
    <property type="match status" value="1"/>
</dbReference>
<dbReference type="CDD" id="cd03586">
    <property type="entry name" value="PolY_Pol_IV_kappa"/>
    <property type="match status" value="1"/>
</dbReference>
<dbReference type="InterPro" id="IPR024728">
    <property type="entry name" value="PolY_HhH_motif"/>
</dbReference>
<dbReference type="HAMAP" id="MF_01113">
    <property type="entry name" value="DNApol_IV"/>
    <property type="match status" value="1"/>
</dbReference>
<evidence type="ECO:0000256" key="1">
    <source>
        <dbReference type="ARBA" id="ARBA00010945"/>
    </source>
</evidence>
<keyword evidence="8" id="KW-0460">Magnesium</keyword>
<reference evidence="13" key="1">
    <citation type="submission" date="2020-05" db="EMBL/GenBank/DDBJ databases">
        <authorList>
            <person name="Chiriac C."/>
            <person name="Salcher M."/>
            <person name="Ghai R."/>
            <person name="Kavagutti S V."/>
        </authorList>
    </citation>
    <scope>NUCLEOTIDE SEQUENCE</scope>
</reference>
<name>A0A6J6EVY8_9ZZZZ</name>
<evidence type="ECO:0000256" key="10">
    <source>
        <dbReference type="ARBA" id="ARBA00023204"/>
    </source>
</evidence>
<evidence type="ECO:0000313" key="13">
    <source>
        <dbReference type="EMBL" id="CAB4578924.1"/>
    </source>
</evidence>
<dbReference type="InterPro" id="IPR017961">
    <property type="entry name" value="DNA_pol_Y-fam_little_finger"/>
</dbReference>
<dbReference type="Pfam" id="PF11799">
    <property type="entry name" value="IMS_C"/>
    <property type="match status" value="1"/>
</dbReference>
<dbReference type="GO" id="GO:0042276">
    <property type="term" value="P:error-prone translesion synthesis"/>
    <property type="evidence" value="ECO:0007669"/>
    <property type="project" value="TreeGrafter"/>
</dbReference>
<dbReference type="InterPro" id="IPR050116">
    <property type="entry name" value="DNA_polymerase-Y"/>
</dbReference>
<dbReference type="GO" id="GO:0003684">
    <property type="term" value="F:damaged DNA binding"/>
    <property type="evidence" value="ECO:0007669"/>
    <property type="project" value="InterPro"/>
</dbReference>
<dbReference type="InterPro" id="IPR043128">
    <property type="entry name" value="Rev_trsase/Diguanyl_cyclase"/>
</dbReference>
<comment type="catalytic activity">
    <reaction evidence="11">
        <text>DNA(n) + a 2'-deoxyribonucleoside 5'-triphosphate = DNA(n+1) + diphosphate</text>
        <dbReference type="Rhea" id="RHEA:22508"/>
        <dbReference type="Rhea" id="RHEA-COMP:17339"/>
        <dbReference type="Rhea" id="RHEA-COMP:17340"/>
        <dbReference type="ChEBI" id="CHEBI:33019"/>
        <dbReference type="ChEBI" id="CHEBI:61560"/>
        <dbReference type="ChEBI" id="CHEBI:173112"/>
        <dbReference type="EC" id="2.7.7.7"/>
    </reaction>
</comment>
<dbReference type="GO" id="GO:0009432">
    <property type="term" value="P:SOS response"/>
    <property type="evidence" value="ECO:0007669"/>
    <property type="project" value="TreeGrafter"/>
</dbReference>
<dbReference type="Gene3D" id="3.40.1170.60">
    <property type="match status" value="1"/>
</dbReference>
<dbReference type="GO" id="GO:0003887">
    <property type="term" value="F:DNA-directed DNA polymerase activity"/>
    <property type="evidence" value="ECO:0007669"/>
    <property type="project" value="UniProtKB-KW"/>
</dbReference>
<dbReference type="PROSITE" id="PS50173">
    <property type="entry name" value="UMUC"/>
    <property type="match status" value="1"/>
</dbReference>
<keyword evidence="6" id="KW-0479">Metal-binding</keyword>
<keyword evidence="7" id="KW-0227">DNA damage</keyword>
<keyword evidence="5" id="KW-0235">DNA replication</keyword>
<accession>A0A6J6EVY8</accession>
<dbReference type="NCBIfam" id="NF002677">
    <property type="entry name" value="PRK02406.1"/>
    <property type="match status" value="1"/>
</dbReference>
<dbReference type="EC" id="2.7.7.7" evidence="2"/>
<dbReference type="InterPro" id="IPR043502">
    <property type="entry name" value="DNA/RNA_pol_sf"/>
</dbReference>
<evidence type="ECO:0000256" key="2">
    <source>
        <dbReference type="ARBA" id="ARBA00012417"/>
    </source>
</evidence>
<dbReference type="GO" id="GO:0046872">
    <property type="term" value="F:metal ion binding"/>
    <property type="evidence" value="ECO:0007669"/>
    <property type="project" value="UniProtKB-KW"/>
</dbReference>
<evidence type="ECO:0000256" key="9">
    <source>
        <dbReference type="ARBA" id="ARBA00022932"/>
    </source>
</evidence>
<dbReference type="InterPro" id="IPR022880">
    <property type="entry name" value="DNApol_IV"/>
</dbReference>
<evidence type="ECO:0000256" key="5">
    <source>
        <dbReference type="ARBA" id="ARBA00022705"/>
    </source>
</evidence>
<proteinExistence type="inferred from homology"/>
<dbReference type="EMBL" id="CAEZTU010000031">
    <property type="protein sequence ID" value="CAB4578924.1"/>
    <property type="molecule type" value="Genomic_DNA"/>
</dbReference>
<evidence type="ECO:0000256" key="11">
    <source>
        <dbReference type="ARBA" id="ARBA00049244"/>
    </source>
</evidence>
<dbReference type="SUPFAM" id="SSF56672">
    <property type="entry name" value="DNA/RNA polymerases"/>
    <property type="match status" value="1"/>
</dbReference>